<evidence type="ECO:0000313" key="1">
    <source>
        <dbReference type="EMBL" id="CAD7003815.1"/>
    </source>
</evidence>
<name>A0A811V0G3_CERCA</name>
<protein>
    <submittedName>
        <fullName evidence="1">(Mediterranean fruit fly) hypothetical protein</fullName>
    </submittedName>
</protein>
<sequence>MKKLYSESLDKVASLQMELNMRAKCQNCTKADTPVRDEMAFIKEQLSKKTQLCKKLKFYSPARQLRKKY</sequence>
<evidence type="ECO:0000313" key="2">
    <source>
        <dbReference type="Proteomes" id="UP000606786"/>
    </source>
</evidence>
<dbReference type="OrthoDB" id="5919042at2759"/>
<accession>A0A811V0G3</accession>
<keyword evidence="2" id="KW-1185">Reference proteome</keyword>
<comment type="caution">
    <text evidence="1">The sequence shown here is derived from an EMBL/GenBank/DDBJ whole genome shotgun (WGS) entry which is preliminary data.</text>
</comment>
<reference evidence="1" key="1">
    <citation type="submission" date="2020-11" db="EMBL/GenBank/DDBJ databases">
        <authorList>
            <person name="Whitehead M."/>
        </authorList>
    </citation>
    <scope>NUCLEOTIDE SEQUENCE</scope>
    <source>
        <strain evidence="1">EGII</strain>
    </source>
</reference>
<organism evidence="1 2">
    <name type="scientific">Ceratitis capitata</name>
    <name type="common">Mediterranean fruit fly</name>
    <name type="synonym">Tephritis capitata</name>
    <dbReference type="NCBI Taxonomy" id="7213"/>
    <lineage>
        <taxon>Eukaryota</taxon>
        <taxon>Metazoa</taxon>
        <taxon>Ecdysozoa</taxon>
        <taxon>Arthropoda</taxon>
        <taxon>Hexapoda</taxon>
        <taxon>Insecta</taxon>
        <taxon>Pterygota</taxon>
        <taxon>Neoptera</taxon>
        <taxon>Endopterygota</taxon>
        <taxon>Diptera</taxon>
        <taxon>Brachycera</taxon>
        <taxon>Muscomorpha</taxon>
        <taxon>Tephritoidea</taxon>
        <taxon>Tephritidae</taxon>
        <taxon>Ceratitis</taxon>
        <taxon>Ceratitis</taxon>
    </lineage>
</organism>
<proteinExistence type="predicted"/>
<dbReference type="EMBL" id="CAJHJT010000034">
    <property type="protein sequence ID" value="CAD7003815.1"/>
    <property type="molecule type" value="Genomic_DNA"/>
</dbReference>
<gene>
    <name evidence="1" type="ORF">CCAP1982_LOCUS12248</name>
</gene>
<dbReference type="AlphaFoldDB" id="A0A811V0G3"/>
<dbReference type="Proteomes" id="UP000606786">
    <property type="component" value="Unassembled WGS sequence"/>
</dbReference>